<dbReference type="InterPro" id="IPR009097">
    <property type="entry name" value="Cyclic_Pdiesterase"/>
</dbReference>
<evidence type="ECO:0000313" key="3">
    <source>
        <dbReference type="Proteomes" id="UP000321393"/>
    </source>
</evidence>
<dbReference type="PIRSF" id="PIRSF017903">
    <property type="entry name" value="CPDase_plant"/>
    <property type="match status" value="1"/>
</dbReference>
<dbReference type="InterPro" id="IPR012386">
    <property type="entry name" value="Cyclic-nucl_3Pdiesterase"/>
</dbReference>
<accession>A0A5D3CNS3</accession>
<dbReference type="Gene3D" id="3.90.1140.10">
    <property type="entry name" value="Cyclic phosphodiesterase"/>
    <property type="match status" value="1"/>
</dbReference>
<dbReference type="EMBL" id="SSTD01010113">
    <property type="protein sequence ID" value="TYK13235.1"/>
    <property type="molecule type" value="Genomic_DNA"/>
</dbReference>
<dbReference type="STRING" id="1194695.A0A5D3CNS3"/>
<protein>
    <submittedName>
        <fullName evidence="2">Cyclic phosphodiesterase-like</fullName>
    </submittedName>
</protein>
<evidence type="ECO:0000313" key="2">
    <source>
        <dbReference type="EMBL" id="TYK13235.1"/>
    </source>
</evidence>
<dbReference type="FunFam" id="3.90.1140.10:FF:000007">
    <property type="entry name" value="Cyclic phosphodiesterase"/>
    <property type="match status" value="1"/>
</dbReference>
<sequence>MVNPESASIQSSEEETNVYSVWALPPEDVSARIENLMNSLRSEFGGPQFEPHITVVGAIRLTAEDALNKFLTACQGIKAYQATVDHVSTGTFFYQCVFLLIHPTTEVLPSHPSALPLRLLAYMPHMSLLYAHISDEKKKQAKEIADKLDEAVNGLKFPITRLALWKTDTSDETLKSWEKIVEHDLSSS</sequence>
<dbReference type="SUPFAM" id="SSF55144">
    <property type="entry name" value="LigT-like"/>
    <property type="match status" value="1"/>
</dbReference>
<dbReference type="EMBL" id="SSTE01010327">
    <property type="protein sequence ID" value="KAA0052590.1"/>
    <property type="molecule type" value="Genomic_DNA"/>
</dbReference>
<proteinExistence type="predicted"/>
<dbReference type="GO" id="GO:0009187">
    <property type="term" value="P:cyclic nucleotide metabolic process"/>
    <property type="evidence" value="ECO:0007669"/>
    <property type="project" value="TreeGrafter"/>
</dbReference>
<evidence type="ECO:0000313" key="4">
    <source>
        <dbReference type="Proteomes" id="UP000321947"/>
    </source>
</evidence>
<evidence type="ECO:0000313" key="1">
    <source>
        <dbReference type="EMBL" id="KAA0052590.1"/>
    </source>
</evidence>
<dbReference type="Proteomes" id="UP000321947">
    <property type="component" value="Unassembled WGS sequence"/>
</dbReference>
<dbReference type="Proteomes" id="UP000321393">
    <property type="component" value="Unassembled WGS sequence"/>
</dbReference>
<organism evidence="2 4">
    <name type="scientific">Cucumis melo var. makuwa</name>
    <name type="common">Oriental melon</name>
    <dbReference type="NCBI Taxonomy" id="1194695"/>
    <lineage>
        <taxon>Eukaryota</taxon>
        <taxon>Viridiplantae</taxon>
        <taxon>Streptophyta</taxon>
        <taxon>Embryophyta</taxon>
        <taxon>Tracheophyta</taxon>
        <taxon>Spermatophyta</taxon>
        <taxon>Magnoliopsida</taxon>
        <taxon>eudicotyledons</taxon>
        <taxon>Gunneridae</taxon>
        <taxon>Pentapetalae</taxon>
        <taxon>rosids</taxon>
        <taxon>fabids</taxon>
        <taxon>Cucurbitales</taxon>
        <taxon>Cucurbitaceae</taxon>
        <taxon>Benincaseae</taxon>
        <taxon>Cucumis</taxon>
    </lineage>
</organism>
<gene>
    <name evidence="2" type="ORF">E5676_scaffold255G008500</name>
    <name evidence="1" type="ORF">E6C27_scaffold120G001970</name>
</gene>
<reference evidence="3 4" key="1">
    <citation type="submission" date="2019-08" db="EMBL/GenBank/DDBJ databases">
        <title>Draft genome sequences of two oriental melons (Cucumis melo L. var makuwa).</title>
        <authorList>
            <person name="Kwon S.-Y."/>
        </authorList>
    </citation>
    <scope>NUCLEOTIDE SEQUENCE [LARGE SCALE GENOMIC DNA]</scope>
    <source>
        <strain evidence="4">cv. Chang Bougi</strain>
        <strain evidence="3">cv. SW 3</strain>
        <tissue evidence="2">Leaf</tissue>
    </source>
</reference>
<dbReference type="OrthoDB" id="514292at2759"/>
<name>A0A5D3CNS3_CUCMM</name>
<dbReference type="PANTHER" id="PTHR28141">
    <property type="entry name" value="2',3'-CYCLIC-NUCLEOTIDE 3'-PHOSPHODIESTERASE"/>
    <property type="match status" value="1"/>
</dbReference>
<dbReference type="Pfam" id="PF07823">
    <property type="entry name" value="CPDase"/>
    <property type="match status" value="1"/>
</dbReference>
<comment type="caution">
    <text evidence="2">The sequence shown here is derived from an EMBL/GenBank/DDBJ whole genome shotgun (WGS) entry which is preliminary data.</text>
</comment>
<dbReference type="PANTHER" id="PTHR28141:SF1">
    <property type="entry name" value="2',3'-CYCLIC-NUCLEOTIDE 3'-PHOSPHODIESTERASE"/>
    <property type="match status" value="1"/>
</dbReference>
<dbReference type="AlphaFoldDB" id="A0A5D3CNS3"/>
<dbReference type="GO" id="GO:0004113">
    <property type="term" value="F:2',3'-cyclic-nucleotide 3'-phosphodiesterase activity"/>
    <property type="evidence" value="ECO:0007669"/>
    <property type="project" value="TreeGrafter"/>
</dbReference>